<keyword evidence="2" id="KW-1185">Reference proteome</keyword>
<gene>
    <name evidence="1" type="ORF">V6N12_067001</name>
</gene>
<name>A0ABR2BKH0_9ROSI</name>
<dbReference type="Proteomes" id="UP001472677">
    <property type="component" value="Unassembled WGS sequence"/>
</dbReference>
<sequence>MNTSIPSIPNAPKQCDEKSEEFLAEQLKDMFQPIITRAKRTKRKVEIQPCKRKDLLDKMTLSKGMQR</sequence>
<proteinExistence type="predicted"/>
<dbReference type="EMBL" id="JBBPBM010000106">
    <property type="protein sequence ID" value="KAK8507666.1"/>
    <property type="molecule type" value="Genomic_DNA"/>
</dbReference>
<organism evidence="1 2">
    <name type="scientific">Hibiscus sabdariffa</name>
    <name type="common">roselle</name>
    <dbReference type="NCBI Taxonomy" id="183260"/>
    <lineage>
        <taxon>Eukaryota</taxon>
        <taxon>Viridiplantae</taxon>
        <taxon>Streptophyta</taxon>
        <taxon>Embryophyta</taxon>
        <taxon>Tracheophyta</taxon>
        <taxon>Spermatophyta</taxon>
        <taxon>Magnoliopsida</taxon>
        <taxon>eudicotyledons</taxon>
        <taxon>Gunneridae</taxon>
        <taxon>Pentapetalae</taxon>
        <taxon>rosids</taxon>
        <taxon>malvids</taxon>
        <taxon>Malvales</taxon>
        <taxon>Malvaceae</taxon>
        <taxon>Malvoideae</taxon>
        <taxon>Hibiscus</taxon>
    </lineage>
</organism>
<protein>
    <submittedName>
        <fullName evidence="1">Uncharacterized protein</fullName>
    </submittedName>
</protein>
<evidence type="ECO:0000313" key="1">
    <source>
        <dbReference type="EMBL" id="KAK8507666.1"/>
    </source>
</evidence>
<accession>A0ABR2BKH0</accession>
<comment type="caution">
    <text evidence="1">The sequence shown here is derived from an EMBL/GenBank/DDBJ whole genome shotgun (WGS) entry which is preliminary data.</text>
</comment>
<evidence type="ECO:0000313" key="2">
    <source>
        <dbReference type="Proteomes" id="UP001472677"/>
    </source>
</evidence>
<reference evidence="1 2" key="1">
    <citation type="journal article" date="2024" name="G3 (Bethesda)">
        <title>Genome assembly of Hibiscus sabdariffa L. provides insights into metabolisms of medicinal natural products.</title>
        <authorList>
            <person name="Kim T."/>
        </authorList>
    </citation>
    <scope>NUCLEOTIDE SEQUENCE [LARGE SCALE GENOMIC DNA]</scope>
    <source>
        <strain evidence="1">TK-2024</strain>
        <tissue evidence="1">Old leaves</tissue>
    </source>
</reference>